<evidence type="ECO:0000256" key="4">
    <source>
        <dbReference type="PROSITE-ProRule" id="PRU00500"/>
    </source>
</evidence>
<dbReference type="PROSITE" id="PS00484">
    <property type="entry name" value="THYROGLOBULIN_1_1"/>
    <property type="match status" value="1"/>
</dbReference>
<dbReference type="PRINTS" id="PR00759">
    <property type="entry name" value="BASICPTASE"/>
</dbReference>
<dbReference type="SUPFAM" id="SSF57610">
    <property type="entry name" value="Thyroglobulin type-1 domain"/>
    <property type="match status" value="1"/>
</dbReference>
<organism evidence="9 10">
    <name type="scientific">Onchocerca flexuosa</name>
    <dbReference type="NCBI Taxonomy" id="387005"/>
    <lineage>
        <taxon>Eukaryota</taxon>
        <taxon>Metazoa</taxon>
        <taxon>Ecdysozoa</taxon>
        <taxon>Nematoda</taxon>
        <taxon>Chromadorea</taxon>
        <taxon>Rhabditida</taxon>
        <taxon>Spirurina</taxon>
        <taxon>Spiruromorpha</taxon>
        <taxon>Filarioidea</taxon>
        <taxon>Onchocercidae</taxon>
        <taxon>Onchocerca</taxon>
    </lineage>
</organism>
<feature type="domain" description="BPTI/Kunitz inhibitor" evidence="7">
    <location>
        <begin position="2350"/>
        <end position="2400"/>
    </location>
</feature>
<feature type="region of interest" description="Disordered" evidence="5">
    <location>
        <begin position="908"/>
        <end position="931"/>
    </location>
</feature>
<feature type="domain" description="BPTI/Kunitz inhibitor" evidence="7">
    <location>
        <begin position="1983"/>
        <end position="2033"/>
    </location>
</feature>
<dbReference type="InterPro" id="IPR036857">
    <property type="entry name" value="Thyroglobulin_1_sf"/>
</dbReference>
<evidence type="ECO:0008006" key="11">
    <source>
        <dbReference type="Google" id="ProtNLM"/>
    </source>
</evidence>
<feature type="domain" description="BPTI/Kunitz inhibitor" evidence="7">
    <location>
        <begin position="812"/>
        <end position="862"/>
    </location>
</feature>
<dbReference type="CDD" id="cd00191">
    <property type="entry name" value="TY"/>
    <property type="match status" value="1"/>
</dbReference>
<dbReference type="OrthoDB" id="4473401at2759"/>
<dbReference type="FunFam" id="4.10.410.10:FF:000020">
    <property type="entry name" value="Collagen, type VI, alpha 3"/>
    <property type="match status" value="4"/>
</dbReference>
<evidence type="ECO:0000313" key="10">
    <source>
        <dbReference type="Proteomes" id="UP000242913"/>
    </source>
</evidence>
<keyword evidence="2" id="KW-0722">Serine protease inhibitor</keyword>
<dbReference type="PROSITE" id="PS50279">
    <property type="entry name" value="BPTI_KUNITZ_2"/>
    <property type="match status" value="10"/>
</dbReference>
<evidence type="ECO:0000313" key="9">
    <source>
        <dbReference type="EMBL" id="OZC07196.1"/>
    </source>
</evidence>
<dbReference type="InterPro" id="IPR006150">
    <property type="entry name" value="Cys_repeat_1"/>
</dbReference>
<feature type="domain" description="BPTI/Kunitz inhibitor" evidence="7">
    <location>
        <begin position="362"/>
        <end position="412"/>
    </location>
</feature>
<feature type="region of interest" description="Disordered" evidence="5">
    <location>
        <begin position="1594"/>
        <end position="1615"/>
    </location>
</feature>
<dbReference type="PROSITE" id="PS00280">
    <property type="entry name" value="BPTI_KUNITZ_1"/>
    <property type="match status" value="6"/>
</dbReference>
<proteinExistence type="predicted"/>
<keyword evidence="10" id="KW-1185">Reference proteome</keyword>
<feature type="domain" description="BPTI/Kunitz inhibitor" evidence="7">
    <location>
        <begin position="254"/>
        <end position="304"/>
    </location>
</feature>
<dbReference type="SMART" id="SM00211">
    <property type="entry name" value="TY"/>
    <property type="match status" value="1"/>
</dbReference>
<keyword evidence="3 4" id="KW-1015">Disulfide bond</keyword>
<dbReference type="Pfam" id="PF00086">
    <property type="entry name" value="Thyroglobulin_1"/>
    <property type="match status" value="1"/>
</dbReference>
<evidence type="ECO:0000256" key="2">
    <source>
        <dbReference type="ARBA" id="ARBA00022900"/>
    </source>
</evidence>
<dbReference type="SMART" id="SM00131">
    <property type="entry name" value="KU"/>
    <property type="match status" value="10"/>
</dbReference>
<feature type="domain" description="BPTI/Kunitz inhibitor" evidence="7">
    <location>
        <begin position="684"/>
        <end position="734"/>
    </location>
</feature>
<keyword evidence="6" id="KW-0732">Signal</keyword>
<dbReference type="GO" id="GO:0004867">
    <property type="term" value="F:serine-type endopeptidase inhibitor activity"/>
    <property type="evidence" value="ECO:0007669"/>
    <property type="project" value="UniProtKB-KW"/>
</dbReference>
<dbReference type="PANTHER" id="PTHR10083">
    <property type="entry name" value="KUNITZ-TYPE PROTEASE INHIBITOR-RELATED"/>
    <property type="match status" value="1"/>
</dbReference>
<feature type="region of interest" description="Disordered" evidence="5">
    <location>
        <begin position="2626"/>
        <end position="2652"/>
    </location>
</feature>
<feature type="region of interest" description="Disordered" evidence="5">
    <location>
        <begin position="1307"/>
        <end position="1330"/>
    </location>
</feature>
<accession>A0A238BQQ9</accession>
<comment type="caution">
    <text evidence="4">Lacks conserved residue(s) required for the propagation of feature annotation.</text>
</comment>
<feature type="region of interest" description="Disordered" evidence="5">
    <location>
        <begin position="509"/>
        <end position="641"/>
    </location>
</feature>
<evidence type="ECO:0000259" key="8">
    <source>
        <dbReference type="PROSITE" id="PS51162"/>
    </source>
</evidence>
<feature type="compositionally biased region" description="Basic and acidic residues" evidence="5">
    <location>
        <begin position="1136"/>
        <end position="1147"/>
    </location>
</feature>
<feature type="chain" id="PRO_5012218266" description="Kunitz/Bovine pancreatic trypsin inhibitor domain protein" evidence="6">
    <location>
        <begin position="24"/>
        <end position="2780"/>
    </location>
</feature>
<feature type="signal peptide" evidence="6">
    <location>
        <begin position="1"/>
        <end position="23"/>
    </location>
</feature>
<dbReference type="InterPro" id="IPR000716">
    <property type="entry name" value="Thyroglobulin_1"/>
</dbReference>
<dbReference type="Proteomes" id="UP000242913">
    <property type="component" value="Unassembled WGS sequence"/>
</dbReference>
<feature type="compositionally biased region" description="Basic and acidic residues" evidence="5">
    <location>
        <begin position="524"/>
        <end position="538"/>
    </location>
</feature>
<dbReference type="InterPro" id="IPR002223">
    <property type="entry name" value="Kunitz_BPTI"/>
</dbReference>
<evidence type="ECO:0000256" key="3">
    <source>
        <dbReference type="ARBA" id="ARBA00023157"/>
    </source>
</evidence>
<evidence type="ECO:0000256" key="1">
    <source>
        <dbReference type="ARBA" id="ARBA00022690"/>
    </source>
</evidence>
<gene>
    <name evidence="9" type="ORF">X798_05774</name>
</gene>
<feature type="compositionally biased region" description="Polar residues" evidence="5">
    <location>
        <begin position="1594"/>
        <end position="1605"/>
    </location>
</feature>
<dbReference type="InterPro" id="IPR028150">
    <property type="entry name" value="Lustrin_cystein"/>
</dbReference>
<feature type="region of interest" description="Disordered" evidence="5">
    <location>
        <begin position="1124"/>
        <end position="1147"/>
    </location>
</feature>
<feature type="compositionally biased region" description="Basic and acidic residues" evidence="5">
    <location>
        <begin position="620"/>
        <end position="634"/>
    </location>
</feature>
<feature type="domain" description="BPTI/Kunitz inhibitor" evidence="7">
    <location>
        <begin position="2720"/>
        <end position="2777"/>
    </location>
</feature>
<protein>
    <recommendedName>
        <fullName evidence="11">Kunitz/Bovine pancreatic trypsin inhibitor domain protein</fullName>
    </recommendedName>
</protein>
<dbReference type="SUPFAM" id="SSF57362">
    <property type="entry name" value="BPTI-like"/>
    <property type="match status" value="10"/>
</dbReference>
<evidence type="ECO:0000259" key="7">
    <source>
        <dbReference type="PROSITE" id="PS50279"/>
    </source>
</evidence>
<feature type="compositionally biased region" description="Low complexity" evidence="5">
    <location>
        <begin position="540"/>
        <end position="554"/>
    </location>
</feature>
<dbReference type="Gene3D" id="4.10.800.10">
    <property type="entry name" value="Thyroglobulin type-1"/>
    <property type="match status" value="1"/>
</dbReference>
<feature type="domain" description="Thyroglobulin type-1" evidence="8">
    <location>
        <begin position="176"/>
        <end position="240"/>
    </location>
</feature>
<sequence>MKTLLAQLALVVLYYSIIVTTETSDVDLCKRQPFRGRCPAAKGKGLTRSQFVLRYYLRDNECVSYPFGNISLLLFNTENRRHCPDDENEPMLYRYKEDCEKACIKKSHRGITNGITNANDNLISESDSSLNSKITDSNTVEQVSITSESFSENDATTTSTQQPVFTTRKTTSHKLLTECEKQRQGIESGLIASDFTPICTADGSFRPLQCESKGERCFCVNRNGDKIPNSYSNSTKKPDCKRIMKARKPTRHECLAPMDSGPCTAAITRWYYDDKEKHCIQFEYSGCGGNGNNYPTKLICEKQCKSTVSEAKCEDGLEPLKNDDGQLINCSKTSCPDGYLCSIAQLGSICCPTNAKVTSDICQLPKERGPCDRYELRFYYNSRLGECKYFFFGGCEGNANNFERVEECERTCRHHGVKLVPALVSAPQLITSGPQVRKLNKEHETKSIKKISELSELVGSSDTGASAIGENNTSSVSDAVANIDDATVTNEITLKTKKIDANLSANISHENQTANKDSSASRIDQSKSHMSRKIDRNVQKKIIQKGTKTQPSLDSTDKLTDSTTIGPENTSATLNSTDSDDKSDRSGQQFSSESVAATSLQSSSSKEQIKTSTATSETTTIDHTDVKIHEKEKLSSSLRSSTISTTLTTPVNLLRNSTTNSPSTISATTKTITTQPAKKIDERCFHILDRGTCTGKFMRWHWDTARNTCQVFTYTGCGGNGNNFRSRQDCFAACHQPVVPKSLPDMENVCEHSIHPGDCTGVFERFAFDSKIGDCRSFIYTGCGGNGNNFGSPLECRNKCVKNRPVLPTDVCQHPVEVGECSGVFPRFAYDPVANECRSFKYGGCGGNGNNFGSMMECMTKCVRGEPTASTKCPKVDVSLCVEPCVLFSNRHGCHECKCPMGQPVAENDLAEPTTPPPTTSDTSSDESRAVEDEQLMQNNVEKKRGSTSHPRTFQTNSIAELGEKCTQPMDAGPCKNFIERWFFDISSGLCQSFQYGGCAGNRNHFFSEHECEIHCARFFNGRTGRRRIAAYQNASHAQHNTLTWSQSNETLNENEHENSTSNDVNGQIISASKPEIISTQQGDNRWTDNRLISLDEMNTDTETNHTRDLIGQQKQSSIVNQKIDNSQTRQQNELSQEKSSSEKLLGHDRKLFQHENIEDIASLTTNIFDSKTAKQMLTDLAAVQNSQTSNDEQLVKLPQAEKSESQITSMMANDDKNKLTTGMEKAITEKTQTSNGASDNLLHDNQKISIDRNSGKLIAKELSMDSTSPRFEAKNTIQLNSLNEFYEKKHKHLTDKVTNHMQFGEANSQSNNHFSHNAITDAANTGPTQLNRDSVLRHRVRIINLGARVAHLQHAAGENTAPSSAEEFPHDPMTMHTYTRSHEDQTGIETELPMKLSSFGSITDNANDNNNAGIVNQEESNLSPTMSSMEWNNDSDEYRIIDKMDISLEITPSHESLTSTIIPITTESDAIRPSESVMEKIVDPSIASASKILSTSDAALTVIPETTSINHSLLSSATIMPANINIMSTPSETIAKSDLISSQIAVPGSAIIENDIEGSLEPSIQTSPQILDQPIPSDKLWLYNGLQSLINSQSPTEQHSQQAESSEKELSFDSFDPADKLAPTTFSTTTINIDSVSAKKPSMLTDNLANSAQKLAGMNATVGGVKLQTIRRIGQPEKFKKIEETPHFNVDPLVFKNAYKSQNKSCTVILISRNGSNSINMTEELKHNLNATEEMENVRGEGIAGIMDDTTIHDFNNVPINRAILEQLNADILHQIASESSTKEVPIPAVQPDPQPDMNLNQSDRLNIVEDHSLHSLKHQTMQQSVNLNEITEQQLTTAPYTQMAQSTTSWTTLEQGESEEMPRDRTNMNQAEMIESEMESNQQEFFDLQETEETTPHAVVHGVTSLQQPQLEQDDTCVLPPDAGTCREYVPRWFYNSQTGKCEQFSYGSCDGNSNNFLDRHACEAKCSQGDSIKSQFPERCTYKKDEGHSNGYYVKWYFNVRNLRCEQMVYQGQGGNSNQFETLNDCQAFCKPLSENVLGRDKTTKQIEHSPTTTSVAPVQQTFVPSREHENQKQAGSVIEAGNISESGFHPHTISENAPKASHRAVSEIASIDDKNMQRISSEQHPVSLNTSTESTLPFTPIQEISQILDIEKNETLTAEDSSESLQLTDVMNESDNLVAEKKISSAKIFTEKIRSKNNNANILEDVSRAPSCPNGLKPMQHADGRPMMCLPGRNQCSGNSLCYFNGVDFFCCPNADDPYDEHIFGGYGGEEVKRGYKNVKKTPINANEMIVRKLRLKRQAQVFSSSPLTINKAARIDFEVPKHSLARASFSKVDSDVDVDQVNDSCMQDLDKGTCSEAHLRFFYDYKVGFCRLFYYTGCGGNENNFATEEECRQKCKDKIQSENAPPGSCPFGDPPFGDNAPVICGKDAGSFDCPKGYYCHMGPPNVCCLEKNLPALERTLITKKDQKNVRFSPQYPGGNPPGYQDGEYQKAREVNAALAVPTDICPDGSNALLDDQTGQPLKCGSGYDGSFCPIGYYCSINSESNERLCCELGVLGVKIPPPPTVPPYFGMRRSNPGEVISRGSLPSDYVPENESGISNVAEPSEGHRSRLVLFGTKLATDVKPTSDSDTSEEEEYSSENLTSSNSRLRDEVYGRMMLKSNAQSLRSQALYNAMGNVVSSPETETNEIQIDVGEVKDPFESMEYAKKTASDRSICFLKPNEGRTCREDESPPRTNLQYFYSTRDKRCKLYFYRGCGGSQNRFDTKRHCEMTCGSV</sequence>
<dbReference type="EMBL" id="KZ270039">
    <property type="protein sequence ID" value="OZC07196.1"/>
    <property type="molecule type" value="Genomic_DNA"/>
</dbReference>
<dbReference type="Pfam" id="PF00014">
    <property type="entry name" value="Kunitz_BPTI"/>
    <property type="match status" value="10"/>
</dbReference>
<dbReference type="InterPro" id="IPR020901">
    <property type="entry name" value="Prtase_inh_Kunz-CS"/>
</dbReference>
<dbReference type="PANTHER" id="PTHR10083:SF374">
    <property type="entry name" value="BPTI_KUNITZ INHIBITOR DOMAIN-CONTAINING PROTEIN"/>
    <property type="match status" value="1"/>
</dbReference>
<feature type="compositionally biased region" description="Low complexity" evidence="5">
    <location>
        <begin position="591"/>
        <end position="619"/>
    </location>
</feature>
<evidence type="ECO:0000256" key="6">
    <source>
        <dbReference type="SAM" id="SignalP"/>
    </source>
</evidence>
<dbReference type="Pfam" id="PF14625">
    <property type="entry name" value="Lustrin_cystein"/>
    <property type="match status" value="4"/>
</dbReference>
<feature type="domain" description="BPTI/Kunitz inhibitor" evidence="7">
    <location>
        <begin position="1919"/>
        <end position="1969"/>
    </location>
</feature>
<dbReference type="PROSITE" id="PS51162">
    <property type="entry name" value="THYROGLOBULIN_1_2"/>
    <property type="match status" value="1"/>
</dbReference>
<name>A0A238BQQ9_9BILA</name>
<feature type="disulfide bond" evidence="4">
    <location>
        <begin position="210"/>
        <end position="217"/>
    </location>
</feature>
<keyword evidence="1" id="KW-0646">Protease inhibitor</keyword>
<feature type="compositionally biased region" description="Polar residues" evidence="5">
    <location>
        <begin position="565"/>
        <end position="577"/>
    </location>
</feature>
<feature type="domain" description="BPTI/Kunitz inhibitor" evidence="7">
    <location>
        <begin position="750"/>
        <end position="800"/>
    </location>
</feature>
<dbReference type="InterPro" id="IPR036880">
    <property type="entry name" value="Kunitz_BPTI_sf"/>
</dbReference>
<feature type="compositionally biased region" description="Polar residues" evidence="5">
    <location>
        <begin position="509"/>
        <end position="523"/>
    </location>
</feature>
<dbReference type="Gene3D" id="4.10.410.10">
    <property type="entry name" value="Pancreatic trypsin inhibitor Kunitz domain"/>
    <property type="match status" value="10"/>
</dbReference>
<dbReference type="InterPro" id="IPR050098">
    <property type="entry name" value="TFPI/VKTCI-like"/>
</dbReference>
<evidence type="ECO:0000256" key="5">
    <source>
        <dbReference type="SAM" id="MobiDB-lite"/>
    </source>
</evidence>
<feature type="domain" description="BPTI/Kunitz inhibitor" evidence="7">
    <location>
        <begin position="966"/>
        <end position="1016"/>
    </location>
</feature>
<dbReference type="CDD" id="cd00109">
    <property type="entry name" value="Kunitz-type"/>
    <property type="match status" value="8"/>
</dbReference>
<reference evidence="9 10" key="1">
    <citation type="submission" date="2015-12" db="EMBL/GenBank/DDBJ databases">
        <title>Draft genome of the nematode, Onchocerca flexuosa.</title>
        <authorList>
            <person name="Mitreva M."/>
        </authorList>
    </citation>
    <scope>NUCLEOTIDE SEQUENCE [LARGE SCALE GENOMIC DNA]</scope>
    <source>
        <strain evidence="9">Red Deer</strain>
    </source>
</reference>
<dbReference type="SMART" id="SM00289">
    <property type="entry name" value="WR1"/>
    <property type="match status" value="4"/>
</dbReference>